<evidence type="ECO:0000256" key="2">
    <source>
        <dbReference type="ARBA" id="ARBA00022737"/>
    </source>
</evidence>
<organism evidence="9 10">
    <name type="scientific">Lichtheimia corymbifera JMRC:FSU:9682</name>
    <dbReference type="NCBI Taxonomy" id="1263082"/>
    <lineage>
        <taxon>Eukaryota</taxon>
        <taxon>Fungi</taxon>
        <taxon>Fungi incertae sedis</taxon>
        <taxon>Mucoromycota</taxon>
        <taxon>Mucoromycotina</taxon>
        <taxon>Mucoromycetes</taxon>
        <taxon>Mucorales</taxon>
        <taxon>Lichtheimiaceae</taxon>
        <taxon>Lichtheimia</taxon>
    </lineage>
</organism>
<proteinExistence type="inferred from homology"/>
<dbReference type="CDD" id="cd10747">
    <property type="entry name" value="DnaJ_C"/>
    <property type="match status" value="1"/>
</dbReference>
<dbReference type="AlphaFoldDB" id="A0A068S7Z8"/>
<feature type="region of interest" description="Disordered" evidence="6">
    <location>
        <begin position="392"/>
        <end position="418"/>
    </location>
</feature>
<dbReference type="Pfam" id="PF01556">
    <property type="entry name" value="DnaJ_C"/>
    <property type="match status" value="1"/>
</dbReference>
<dbReference type="GO" id="GO:0006457">
    <property type="term" value="P:protein folding"/>
    <property type="evidence" value="ECO:0007669"/>
    <property type="project" value="InterPro"/>
</dbReference>
<dbReference type="GO" id="GO:0030544">
    <property type="term" value="F:Hsp70 protein binding"/>
    <property type="evidence" value="ECO:0007669"/>
    <property type="project" value="InterPro"/>
</dbReference>
<dbReference type="OrthoDB" id="550424at2759"/>
<evidence type="ECO:0000256" key="4">
    <source>
        <dbReference type="ARBA" id="ARBA00022833"/>
    </source>
</evidence>
<feature type="domain" description="CR-type" evidence="8">
    <location>
        <begin position="135"/>
        <end position="217"/>
    </location>
</feature>
<evidence type="ECO:0000256" key="6">
    <source>
        <dbReference type="SAM" id="MobiDB-lite"/>
    </source>
</evidence>
<keyword evidence="3 5" id="KW-0863">Zinc-finger</keyword>
<dbReference type="SUPFAM" id="SSF49493">
    <property type="entry name" value="HSP40/DnaJ peptide-binding domain"/>
    <property type="match status" value="2"/>
</dbReference>
<evidence type="ECO:0000256" key="3">
    <source>
        <dbReference type="ARBA" id="ARBA00022771"/>
    </source>
</evidence>
<dbReference type="InterPro" id="IPR001623">
    <property type="entry name" value="DnaJ_domain"/>
</dbReference>
<dbReference type="Pfam" id="PF00684">
    <property type="entry name" value="DnaJ_CXXCXGXG"/>
    <property type="match status" value="1"/>
</dbReference>
<dbReference type="Gene3D" id="1.10.287.110">
    <property type="entry name" value="DnaJ domain"/>
    <property type="match status" value="1"/>
</dbReference>
<dbReference type="InterPro" id="IPR018253">
    <property type="entry name" value="DnaJ_domain_CS"/>
</dbReference>
<evidence type="ECO:0000259" key="8">
    <source>
        <dbReference type="PROSITE" id="PS51188"/>
    </source>
</evidence>
<dbReference type="InterPro" id="IPR012724">
    <property type="entry name" value="DnaJ"/>
</dbReference>
<keyword evidence="1 5" id="KW-0479">Metal-binding</keyword>
<dbReference type="Gene3D" id="2.60.260.20">
    <property type="entry name" value="Urease metallochaperone UreE, N-terminal domain"/>
    <property type="match status" value="2"/>
</dbReference>
<dbReference type="InterPro" id="IPR001305">
    <property type="entry name" value="HSP_DnaJ_Cys-rich_dom"/>
</dbReference>
<dbReference type="PROSITE" id="PS00636">
    <property type="entry name" value="DNAJ_1"/>
    <property type="match status" value="1"/>
</dbReference>
<reference evidence="9" key="1">
    <citation type="submission" date="2013-08" db="EMBL/GenBank/DDBJ databases">
        <title>Gene expansion shapes genome architecture in the human pathogen Lichtheimia corymbifera: an evolutionary genomics analysis in the ancient terrestrial Mucorales (Mucoromycotina).</title>
        <authorList>
            <person name="Schwartze V.U."/>
            <person name="Winter S."/>
            <person name="Shelest E."/>
            <person name="Marcet-Houben M."/>
            <person name="Horn F."/>
            <person name="Wehner S."/>
            <person name="Hoffmann K."/>
            <person name="Riege K."/>
            <person name="Sammeth M."/>
            <person name="Nowrousian M."/>
            <person name="Valiante V."/>
            <person name="Linde J."/>
            <person name="Jacobsen I.D."/>
            <person name="Marz M."/>
            <person name="Brakhage A.A."/>
            <person name="Gabaldon T."/>
            <person name="Bocker S."/>
            <person name="Voigt K."/>
        </authorList>
    </citation>
    <scope>NUCLEOTIDE SEQUENCE [LARGE SCALE GENOMIC DNA]</scope>
    <source>
        <strain evidence="9">FSU 9682</strain>
    </source>
</reference>
<dbReference type="FunFam" id="2.10.230.10:FF:000001">
    <property type="entry name" value="DnaJ subfamily A member 2"/>
    <property type="match status" value="1"/>
</dbReference>
<dbReference type="InterPro" id="IPR036869">
    <property type="entry name" value="J_dom_sf"/>
</dbReference>
<evidence type="ECO:0000256" key="1">
    <source>
        <dbReference type="ARBA" id="ARBA00022723"/>
    </source>
</evidence>
<dbReference type="InterPro" id="IPR008971">
    <property type="entry name" value="HSP40/DnaJ_pept-bd"/>
</dbReference>
<keyword evidence="4 5" id="KW-0862">Zinc</keyword>
<dbReference type="FunFam" id="1.10.287.110:FF:000041">
    <property type="entry name" value="Chaperone protein DNAj, putative"/>
    <property type="match status" value="1"/>
</dbReference>
<dbReference type="STRING" id="1263082.A0A068S7Z8"/>
<dbReference type="GO" id="GO:0005524">
    <property type="term" value="F:ATP binding"/>
    <property type="evidence" value="ECO:0007669"/>
    <property type="project" value="InterPro"/>
</dbReference>
<dbReference type="GO" id="GO:0008270">
    <property type="term" value="F:zinc ion binding"/>
    <property type="evidence" value="ECO:0007669"/>
    <property type="project" value="UniProtKB-KW"/>
</dbReference>
<dbReference type="Gene3D" id="2.10.230.10">
    <property type="entry name" value="Heat shock protein DnaJ, cysteine-rich domain"/>
    <property type="match status" value="1"/>
</dbReference>
<name>A0A068S7Z8_9FUNG</name>
<dbReference type="SUPFAM" id="SSF57938">
    <property type="entry name" value="DnaJ/Hsp40 cysteine-rich domain"/>
    <property type="match status" value="1"/>
</dbReference>
<dbReference type="EMBL" id="CBTN010000052">
    <property type="protein sequence ID" value="CDH58095.1"/>
    <property type="molecule type" value="Genomic_DNA"/>
</dbReference>
<dbReference type="FunFam" id="2.60.260.20:FF:000003">
    <property type="entry name" value="DnaJ subfamily A member 2"/>
    <property type="match status" value="1"/>
</dbReference>
<dbReference type="SMART" id="SM00271">
    <property type="entry name" value="DnaJ"/>
    <property type="match status" value="1"/>
</dbReference>
<sequence>MGSYYEILGVEVTASDHEIRKAYKKLAMKYHPDKNPDEGERFKEISHAYEVLSDPQRRTEYDQFGEEGPRGGGGGFGEGMSADDLFEQMFGGGFFGGASFGGASFGGGGGGAPRRRKGENMKYPLKVSLEDLYLGKRTKMALEKSVICNKCNGRGGKTGAVRPCKDCKGRGFRVAVRQMGMGLMQQMQVPCETCHSTGEIVKDRCRRCRGRKVVDDKKFLDVYVERGMAEGQRICMRGEGDQEPGIEPGDVNLVLEQKEHAVFERKGADLMCNVKISLGEALCGFDRIVVRHLDGRGIRVASKPGQVIQPGMIKRVPNEGMPIYKRPDSHGDLYIRFEVEFPSDGFAATEQLASLRNVFPPPTAPTMTEDQFDIVDECGLMTADLSAYGSTGYSRQAYDEDESDEEDRGGPGVSCAQQ</sequence>
<dbReference type="PANTHER" id="PTHR43888">
    <property type="entry name" value="DNAJ-LIKE-2, ISOFORM A-RELATED"/>
    <property type="match status" value="1"/>
</dbReference>
<dbReference type="CDD" id="cd10719">
    <property type="entry name" value="DnaJ_zf"/>
    <property type="match status" value="1"/>
</dbReference>
<evidence type="ECO:0000259" key="7">
    <source>
        <dbReference type="PROSITE" id="PS50076"/>
    </source>
</evidence>
<dbReference type="InterPro" id="IPR036410">
    <property type="entry name" value="HSP_DnaJ_Cys-rich_dom_sf"/>
</dbReference>
<gene>
    <name evidence="9" type="ORF">LCOR_08973.1</name>
</gene>
<dbReference type="GO" id="GO:0051082">
    <property type="term" value="F:unfolded protein binding"/>
    <property type="evidence" value="ECO:0007669"/>
    <property type="project" value="InterPro"/>
</dbReference>
<dbReference type="Pfam" id="PF00226">
    <property type="entry name" value="DnaJ"/>
    <property type="match status" value="1"/>
</dbReference>
<dbReference type="HAMAP" id="MF_01152">
    <property type="entry name" value="DnaJ"/>
    <property type="match status" value="1"/>
</dbReference>
<dbReference type="PRINTS" id="PR00625">
    <property type="entry name" value="JDOMAIN"/>
</dbReference>
<accession>A0A068S7Z8</accession>
<protein>
    <submittedName>
        <fullName evidence="9">Dnaj homolog subfamily a member 4</fullName>
    </submittedName>
</protein>
<feature type="domain" description="J" evidence="7">
    <location>
        <begin position="3"/>
        <end position="65"/>
    </location>
</feature>
<dbReference type="PROSITE" id="PS51188">
    <property type="entry name" value="ZF_CR"/>
    <property type="match status" value="1"/>
</dbReference>
<dbReference type="VEuPathDB" id="FungiDB:LCOR_08973.1"/>
<dbReference type="CDD" id="cd06257">
    <property type="entry name" value="DnaJ"/>
    <property type="match status" value="1"/>
</dbReference>
<feature type="zinc finger region" description="CR-type" evidence="5">
    <location>
        <begin position="135"/>
        <end position="217"/>
    </location>
</feature>
<evidence type="ECO:0000313" key="10">
    <source>
        <dbReference type="Proteomes" id="UP000027586"/>
    </source>
</evidence>
<evidence type="ECO:0000313" key="9">
    <source>
        <dbReference type="EMBL" id="CDH58095.1"/>
    </source>
</evidence>
<dbReference type="Proteomes" id="UP000027586">
    <property type="component" value="Unassembled WGS sequence"/>
</dbReference>
<evidence type="ECO:0000256" key="5">
    <source>
        <dbReference type="PROSITE-ProRule" id="PRU00546"/>
    </source>
</evidence>
<keyword evidence="2" id="KW-0677">Repeat</keyword>
<dbReference type="GO" id="GO:0009408">
    <property type="term" value="P:response to heat"/>
    <property type="evidence" value="ECO:0007669"/>
    <property type="project" value="InterPro"/>
</dbReference>
<dbReference type="PROSITE" id="PS50076">
    <property type="entry name" value="DNAJ_2"/>
    <property type="match status" value="1"/>
</dbReference>
<dbReference type="InterPro" id="IPR044713">
    <property type="entry name" value="DNJA1/2-like"/>
</dbReference>
<dbReference type="InterPro" id="IPR002939">
    <property type="entry name" value="DnaJ_C"/>
</dbReference>
<dbReference type="SUPFAM" id="SSF46565">
    <property type="entry name" value="Chaperone J-domain"/>
    <property type="match status" value="1"/>
</dbReference>
<keyword evidence="10" id="KW-1185">Reference proteome</keyword>
<comment type="caution">
    <text evidence="9">The sequence shown here is derived from an EMBL/GenBank/DDBJ whole genome shotgun (WGS) entry which is preliminary data.</text>
</comment>